<dbReference type="Gene3D" id="3.40.50.300">
    <property type="entry name" value="P-loop containing nucleotide triphosphate hydrolases"/>
    <property type="match status" value="3"/>
</dbReference>
<dbReference type="CDD" id="cd00009">
    <property type="entry name" value="AAA"/>
    <property type="match status" value="1"/>
</dbReference>
<dbReference type="InterPro" id="IPR017729">
    <property type="entry name" value="ATPase_T6SS_ClpV1"/>
</dbReference>
<dbReference type="GO" id="GO:0005524">
    <property type="term" value="F:ATP binding"/>
    <property type="evidence" value="ECO:0007669"/>
    <property type="project" value="UniProtKB-KW"/>
</dbReference>
<dbReference type="Pfam" id="PF02861">
    <property type="entry name" value="Clp_N"/>
    <property type="match status" value="1"/>
</dbReference>
<dbReference type="SMART" id="SM00382">
    <property type="entry name" value="AAA"/>
    <property type="match status" value="2"/>
</dbReference>
<dbReference type="InterPro" id="IPR041546">
    <property type="entry name" value="ClpA/ClpB_AAA_lid"/>
</dbReference>
<evidence type="ECO:0000256" key="5">
    <source>
        <dbReference type="ARBA" id="ARBA00023186"/>
    </source>
</evidence>
<dbReference type="RefSeq" id="WP_154380314.1">
    <property type="nucleotide sequence ID" value="NZ_WKJJ01000022.1"/>
</dbReference>
<dbReference type="CDD" id="cd19499">
    <property type="entry name" value="RecA-like_ClpB_Hsp104-like"/>
    <property type="match status" value="1"/>
</dbReference>
<gene>
    <name evidence="10" type="primary">tssH</name>
    <name evidence="10" type="ORF">GJ700_28180</name>
</gene>
<comment type="similarity">
    <text evidence="1">Belongs to the ClpA/ClpB family.</text>
</comment>
<dbReference type="Pfam" id="PF17871">
    <property type="entry name" value="AAA_lid_9"/>
    <property type="match status" value="1"/>
</dbReference>
<keyword evidence="4" id="KW-0067">ATP-binding</keyword>
<dbReference type="InterPro" id="IPR019489">
    <property type="entry name" value="Clp_ATPase_C"/>
</dbReference>
<dbReference type="InterPro" id="IPR001270">
    <property type="entry name" value="ClpA/B"/>
</dbReference>
<dbReference type="Gene3D" id="1.10.1780.10">
    <property type="entry name" value="Clp, N-terminal domain"/>
    <property type="match status" value="1"/>
</dbReference>
<evidence type="ECO:0000259" key="9">
    <source>
        <dbReference type="PROSITE" id="PS51903"/>
    </source>
</evidence>
<evidence type="ECO:0000256" key="4">
    <source>
        <dbReference type="ARBA" id="ARBA00022840"/>
    </source>
</evidence>
<dbReference type="GO" id="GO:0034605">
    <property type="term" value="P:cellular response to heat"/>
    <property type="evidence" value="ECO:0007669"/>
    <property type="project" value="TreeGrafter"/>
</dbReference>
<dbReference type="SUPFAM" id="SSF81923">
    <property type="entry name" value="Double Clp-N motif"/>
    <property type="match status" value="1"/>
</dbReference>
<dbReference type="Pfam" id="PF00004">
    <property type="entry name" value="AAA"/>
    <property type="match status" value="1"/>
</dbReference>
<dbReference type="Gene3D" id="1.10.8.60">
    <property type="match status" value="1"/>
</dbReference>
<dbReference type="AlphaFoldDB" id="A0A7X2LUF6"/>
<dbReference type="PANTHER" id="PTHR11638:SF184">
    <property type="entry name" value="ATPASE WITH CHAPERONE ACTIVITY"/>
    <property type="match status" value="1"/>
</dbReference>
<dbReference type="SUPFAM" id="SSF52540">
    <property type="entry name" value="P-loop containing nucleoside triphosphate hydrolases"/>
    <property type="match status" value="2"/>
</dbReference>
<dbReference type="PROSITE" id="PS51903">
    <property type="entry name" value="CLP_R"/>
    <property type="match status" value="1"/>
</dbReference>
<dbReference type="InterPro" id="IPR018368">
    <property type="entry name" value="ClpA/B_CS1"/>
</dbReference>
<dbReference type="PRINTS" id="PR00300">
    <property type="entry name" value="CLPPROTEASEA"/>
</dbReference>
<reference evidence="10 11" key="1">
    <citation type="submission" date="2019-11" db="EMBL/GenBank/DDBJ databases">
        <title>Novel species isolated from a subtropical stream in China.</title>
        <authorList>
            <person name="Lu H."/>
        </authorList>
    </citation>
    <scope>NUCLEOTIDE SEQUENCE [LARGE SCALE GENOMIC DNA]</scope>
    <source>
        <strain evidence="10 11">FT92W</strain>
    </source>
</reference>
<proteinExistence type="inferred from homology"/>
<dbReference type="Pfam" id="PF07724">
    <property type="entry name" value="AAA_2"/>
    <property type="match status" value="1"/>
</dbReference>
<comment type="caution">
    <text evidence="10">The sequence shown here is derived from an EMBL/GenBank/DDBJ whole genome shotgun (WGS) entry which is preliminary data.</text>
</comment>
<dbReference type="InterPro" id="IPR027417">
    <property type="entry name" value="P-loop_NTPase"/>
</dbReference>
<evidence type="ECO:0000313" key="10">
    <source>
        <dbReference type="EMBL" id="MRV75600.1"/>
    </source>
</evidence>
<evidence type="ECO:0000256" key="8">
    <source>
        <dbReference type="SAM" id="MobiDB-lite"/>
    </source>
</evidence>
<keyword evidence="3" id="KW-0547">Nucleotide-binding</keyword>
<dbReference type="Proteomes" id="UP000446768">
    <property type="component" value="Unassembled WGS sequence"/>
</dbReference>
<dbReference type="PROSITE" id="PS00870">
    <property type="entry name" value="CLPAB_1"/>
    <property type="match status" value="1"/>
</dbReference>
<evidence type="ECO:0000256" key="7">
    <source>
        <dbReference type="PROSITE-ProRule" id="PRU01251"/>
    </source>
</evidence>
<name>A0A7X2LUF6_9BURK</name>
<feature type="region of interest" description="Disordered" evidence="8">
    <location>
        <begin position="157"/>
        <end position="178"/>
    </location>
</feature>
<dbReference type="InterPro" id="IPR036628">
    <property type="entry name" value="Clp_N_dom_sf"/>
</dbReference>
<dbReference type="GO" id="GO:0016887">
    <property type="term" value="F:ATP hydrolysis activity"/>
    <property type="evidence" value="ECO:0007669"/>
    <property type="project" value="InterPro"/>
</dbReference>
<keyword evidence="2 7" id="KW-0677">Repeat</keyword>
<evidence type="ECO:0000256" key="2">
    <source>
        <dbReference type="ARBA" id="ARBA00022737"/>
    </source>
</evidence>
<dbReference type="EMBL" id="WKJJ01000022">
    <property type="protein sequence ID" value="MRV75600.1"/>
    <property type="molecule type" value="Genomic_DNA"/>
</dbReference>
<comment type="function">
    <text evidence="6">Part of a stress-induced multi-chaperone system, it is involved in the recovery of the cell from heat-induced damage, in cooperation with DnaK, DnaJ and GrpE. Acts before DnaK, in the processing of protein aggregates. Protein binding stimulates the ATPase activity; ATP hydrolysis unfolds the denatured protein aggregates, which probably helps expose new hydrophobic binding sites on the surface of ClpB-bound aggregates, contributing to the solubilization and refolding of denatured protein aggregates by DnaK.</text>
</comment>
<dbReference type="PANTHER" id="PTHR11638">
    <property type="entry name" value="ATP-DEPENDENT CLP PROTEASE"/>
    <property type="match status" value="1"/>
</dbReference>
<dbReference type="SMART" id="SM01086">
    <property type="entry name" value="ClpB_D2-small"/>
    <property type="match status" value="1"/>
</dbReference>
<keyword evidence="5" id="KW-0143">Chaperone</keyword>
<dbReference type="InterPro" id="IPR050130">
    <property type="entry name" value="ClpA_ClpB"/>
</dbReference>
<evidence type="ECO:0000313" key="11">
    <source>
        <dbReference type="Proteomes" id="UP000446768"/>
    </source>
</evidence>
<evidence type="ECO:0000256" key="3">
    <source>
        <dbReference type="ARBA" id="ARBA00022741"/>
    </source>
</evidence>
<dbReference type="NCBIfam" id="TIGR03345">
    <property type="entry name" value="VI_ClpV1"/>
    <property type="match status" value="1"/>
</dbReference>
<dbReference type="InterPro" id="IPR003959">
    <property type="entry name" value="ATPase_AAA_core"/>
</dbReference>
<dbReference type="InterPro" id="IPR003593">
    <property type="entry name" value="AAA+_ATPase"/>
</dbReference>
<dbReference type="Pfam" id="PF10431">
    <property type="entry name" value="ClpB_D2-small"/>
    <property type="match status" value="1"/>
</dbReference>
<evidence type="ECO:0000256" key="6">
    <source>
        <dbReference type="ARBA" id="ARBA00025613"/>
    </source>
</evidence>
<protein>
    <submittedName>
        <fullName evidence="10">Type VI secretion system ATPase TssH</fullName>
    </submittedName>
</protein>
<sequence>MTLNLKTLIAKLNDTSRVAATRAASICVGLGQYEVDLEHVFLALLEQERCDFVTIARRCGIPVDQLEADLRREVGRFKSGSTRTPVFSRHLPVLLEQAWLIASLSLPQPDLVRSGHLLLALLTEPSLVQLAQRGSPLFARFPVDELKHNLDKYARGSQEEWPAPQAEPGGGSEAAPDPVTQLQTSALARYTTSLTQLARDGKLDPVVGRDSEIRQAMDILMRRRQNNPILTGEAGVGKTAVVEGLAQRIVAGDVPEALRGVAIHALDLGLLQAGAGVRGEFEARLNSVIDDVRKSAHPVVLFIDEAHTLIGAGGQAGQGDAANLLKPALARGELRTIAATTWSEYKRHVEKDAALARRFQVVKVEEPDEDTACAMLRAMAPLMERHFGVAVRDDAVVAAVKLSHRYISGRQLPDKAVSLLDTACARVALARSTPPDGIERLYARMHHVAMEIRALGKDRELGAGSESGEARMAALAEEQDGLRRACDAGRTRWEQEKALGVAIALQREGEQAGAMPLSALYGQLAALQGAEPLAPLDVDGLAVAEVASAWTGIPLGRMATDEWRAVRSLQDTLQARILGQPHAMAAVAQRLKSGAAGLADPGKPRAVFLFAGPSGTGKTETALALAEALYGGERKVVAIHMNEYQEAHSVSGLKGSPPGYVGFGEGGVLTEAVRRNPYCVLLLDEFEKAHPDVAELFFQVFDKGVLDDGEGRSVDFRHTVIIATSNAGGGAIAQACAGLKGLDLPSPDDLEALARPVLLQHFKAALLGRMHVVPFYPIADEVLERIVGLRLARVARRVHAVHAATFAWDKAVADTLLARCAQLDAGVRHIDRVIDGTLLPGLADALLARMADGVGVAAIRVGIAADGQFSYSLD</sequence>
<dbReference type="GO" id="GO:0005737">
    <property type="term" value="C:cytoplasm"/>
    <property type="evidence" value="ECO:0007669"/>
    <property type="project" value="TreeGrafter"/>
</dbReference>
<dbReference type="FunFam" id="3.40.50.300:FF:000010">
    <property type="entry name" value="Chaperone clpB 1, putative"/>
    <property type="match status" value="1"/>
</dbReference>
<feature type="domain" description="Clp R" evidence="9">
    <location>
        <begin position="9"/>
        <end position="157"/>
    </location>
</feature>
<accession>A0A7X2LUF6</accession>
<keyword evidence="11" id="KW-1185">Reference proteome</keyword>
<organism evidence="10 11">
    <name type="scientific">Pseudoduganella rivuli</name>
    <dbReference type="NCBI Taxonomy" id="2666085"/>
    <lineage>
        <taxon>Bacteria</taxon>
        <taxon>Pseudomonadati</taxon>
        <taxon>Pseudomonadota</taxon>
        <taxon>Betaproteobacteria</taxon>
        <taxon>Burkholderiales</taxon>
        <taxon>Oxalobacteraceae</taxon>
        <taxon>Telluria group</taxon>
        <taxon>Pseudoduganella</taxon>
    </lineage>
</organism>
<dbReference type="InterPro" id="IPR004176">
    <property type="entry name" value="Clp_R_N"/>
</dbReference>
<evidence type="ECO:0000256" key="1">
    <source>
        <dbReference type="ARBA" id="ARBA00008675"/>
    </source>
</evidence>